<dbReference type="RefSeq" id="WP_188731680.1">
    <property type="nucleotide sequence ID" value="NZ_BMIT01000033.1"/>
</dbReference>
<evidence type="ECO:0000313" key="2">
    <source>
        <dbReference type="Proteomes" id="UP000638462"/>
    </source>
</evidence>
<name>A0ABQ1UBA3_9GAMM</name>
<keyword evidence="2" id="KW-1185">Reference proteome</keyword>
<comment type="caution">
    <text evidence="1">The sequence shown here is derived from an EMBL/GenBank/DDBJ whole genome shotgun (WGS) entry which is preliminary data.</text>
</comment>
<reference evidence="2" key="1">
    <citation type="journal article" date="2019" name="Int. J. Syst. Evol. Microbiol.">
        <title>The Global Catalogue of Microorganisms (GCM) 10K type strain sequencing project: providing services to taxonomists for standard genome sequencing and annotation.</title>
        <authorList>
            <consortium name="The Broad Institute Genomics Platform"/>
            <consortium name="The Broad Institute Genome Sequencing Center for Infectious Disease"/>
            <person name="Wu L."/>
            <person name="Ma J."/>
        </authorList>
    </citation>
    <scope>NUCLEOTIDE SEQUENCE [LARGE SCALE GENOMIC DNA]</scope>
    <source>
        <strain evidence="2">CGMCC 1.15394</strain>
    </source>
</reference>
<sequence length="232" mass="27437">MSYTNSNLIAHVKKRAKKLHKQNRDKQNSEKTLSQCLEECSQDLGYRDYHDLMQQANSLNNSVASRTCLIDKYPDLVNKAFNNCITKEPKEELIAKFWDLLRTPINNESSLEDIEKLTRWEINKETLKDYGYSCLESKKTQYEDLGYLLLAMGHYFRSVMDNCRYQIAEHPKFTDYFGLWLRSMYPNSNSEQNSSTVICELKQFYTFNENEELFKGATSWAPKWWLKEQGRI</sequence>
<evidence type="ECO:0000313" key="1">
    <source>
        <dbReference type="EMBL" id="GGF13983.1"/>
    </source>
</evidence>
<dbReference type="EMBL" id="BMIT01000033">
    <property type="protein sequence ID" value="GGF13983.1"/>
    <property type="molecule type" value="Genomic_DNA"/>
</dbReference>
<dbReference type="Proteomes" id="UP000638462">
    <property type="component" value="Unassembled WGS sequence"/>
</dbReference>
<proteinExistence type="predicted"/>
<gene>
    <name evidence="1" type="ORF">GCM10008027_43480</name>
</gene>
<organism evidence="1 2">
    <name type="scientific">Pseudoalteromonas gelatinilytica</name>
    <dbReference type="NCBI Taxonomy" id="1703256"/>
    <lineage>
        <taxon>Bacteria</taxon>
        <taxon>Pseudomonadati</taxon>
        <taxon>Pseudomonadota</taxon>
        <taxon>Gammaproteobacteria</taxon>
        <taxon>Alteromonadales</taxon>
        <taxon>Pseudoalteromonadaceae</taxon>
        <taxon>Pseudoalteromonas</taxon>
    </lineage>
</organism>
<protein>
    <submittedName>
        <fullName evidence="1">Uncharacterized protein</fullName>
    </submittedName>
</protein>
<accession>A0ABQ1UBA3</accession>